<dbReference type="PANTHER" id="PTHR40077">
    <property type="entry name" value="MEMBRANE PROTEIN-RELATED"/>
    <property type="match status" value="1"/>
</dbReference>
<organism evidence="7 8">
    <name type="scientific">Wenzhouxiangella marina</name>
    <dbReference type="NCBI Taxonomy" id="1579979"/>
    <lineage>
        <taxon>Bacteria</taxon>
        <taxon>Pseudomonadati</taxon>
        <taxon>Pseudomonadota</taxon>
        <taxon>Gammaproteobacteria</taxon>
        <taxon>Chromatiales</taxon>
        <taxon>Wenzhouxiangellaceae</taxon>
        <taxon>Wenzhouxiangella</taxon>
    </lineage>
</organism>
<accession>A0A0K0XUD5</accession>
<dbReference type="GO" id="GO:0005886">
    <property type="term" value="C:plasma membrane"/>
    <property type="evidence" value="ECO:0007669"/>
    <property type="project" value="UniProtKB-SubCell"/>
</dbReference>
<evidence type="ECO:0000259" key="6">
    <source>
        <dbReference type="Pfam" id="PF12823"/>
    </source>
</evidence>
<sequence length="95" mass="10738">MLNLFRVASLAEGVSLLVILSVTLGLISREYVYVLGMTHGVIFLIYCVLSLIVSHQQKWSVITWLLSLLAAVLPFAFIPMELFLERELKKRGSEE</sequence>
<dbReference type="EMBL" id="CP012154">
    <property type="protein sequence ID" value="AKS41275.1"/>
    <property type="molecule type" value="Genomic_DNA"/>
</dbReference>
<feature type="domain" description="DUF3817" evidence="6">
    <location>
        <begin position="2"/>
        <end position="84"/>
    </location>
</feature>
<evidence type="ECO:0000256" key="1">
    <source>
        <dbReference type="ARBA" id="ARBA00004651"/>
    </source>
</evidence>
<evidence type="ECO:0000313" key="8">
    <source>
        <dbReference type="Proteomes" id="UP000066624"/>
    </source>
</evidence>
<dbReference type="STRING" id="1579979.WM2015_894"/>
<keyword evidence="5" id="KW-0472">Membrane</keyword>
<name>A0A0K0XUD5_9GAMM</name>
<keyword evidence="3" id="KW-0812">Transmembrane</keyword>
<dbReference type="RefSeq" id="WP_049724920.1">
    <property type="nucleotide sequence ID" value="NZ_CP012154.1"/>
</dbReference>
<gene>
    <name evidence="7" type="ORF">WM2015_894</name>
</gene>
<evidence type="ECO:0000256" key="5">
    <source>
        <dbReference type="ARBA" id="ARBA00023136"/>
    </source>
</evidence>
<dbReference type="NCBIfam" id="TIGR03954">
    <property type="entry name" value="integ_memb_HG"/>
    <property type="match status" value="1"/>
</dbReference>
<keyword evidence="8" id="KW-1185">Reference proteome</keyword>
<dbReference type="KEGG" id="wma:WM2015_894"/>
<evidence type="ECO:0000256" key="2">
    <source>
        <dbReference type="ARBA" id="ARBA00022475"/>
    </source>
</evidence>
<keyword evidence="4" id="KW-1133">Transmembrane helix</keyword>
<protein>
    <recommendedName>
        <fullName evidence="6">DUF3817 domain-containing protein</fullName>
    </recommendedName>
</protein>
<dbReference type="OrthoDB" id="5801636at2"/>
<dbReference type="AlphaFoldDB" id="A0A0K0XUD5"/>
<dbReference type="Proteomes" id="UP000066624">
    <property type="component" value="Chromosome"/>
</dbReference>
<evidence type="ECO:0000256" key="3">
    <source>
        <dbReference type="ARBA" id="ARBA00022692"/>
    </source>
</evidence>
<dbReference type="Pfam" id="PF12823">
    <property type="entry name" value="DUF3817"/>
    <property type="match status" value="1"/>
</dbReference>
<proteinExistence type="predicted"/>
<keyword evidence="2" id="KW-1003">Cell membrane</keyword>
<dbReference type="PANTHER" id="PTHR40077:SF1">
    <property type="entry name" value="MEMBRANE PROTEIN"/>
    <property type="match status" value="1"/>
</dbReference>
<comment type="subcellular location">
    <subcellularLocation>
        <location evidence="1">Cell membrane</location>
        <topology evidence="1">Multi-pass membrane protein</topology>
    </subcellularLocation>
</comment>
<reference evidence="7 8" key="1">
    <citation type="submission" date="2015-07" db="EMBL/GenBank/DDBJ databases">
        <authorList>
            <person name="Noorani M."/>
        </authorList>
    </citation>
    <scope>NUCLEOTIDE SEQUENCE [LARGE SCALE GENOMIC DNA]</scope>
    <source>
        <strain evidence="7 8">KCTC 42284</strain>
    </source>
</reference>
<dbReference type="InterPro" id="IPR023845">
    <property type="entry name" value="DUF3817_TM"/>
</dbReference>
<evidence type="ECO:0000313" key="7">
    <source>
        <dbReference type="EMBL" id="AKS41275.1"/>
    </source>
</evidence>
<evidence type="ECO:0000256" key="4">
    <source>
        <dbReference type="ARBA" id="ARBA00022989"/>
    </source>
</evidence>